<feature type="transmembrane region" description="Helical" evidence="5">
    <location>
        <begin position="49"/>
        <end position="72"/>
    </location>
</feature>
<gene>
    <name evidence="7" type="ORF">EYE40_00850</name>
</gene>
<evidence type="ECO:0000259" key="6">
    <source>
        <dbReference type="PROSITE" id="PS50850"/>
    </source>
</evidence>
<feature type="transmembrane region" description="Helical" evidence="5">
    <location>
        <begin position="84"/>
        <end position="104"/>
    </location>
</feature>
<evidence type="ECO:0000256" key="2">
    <source>
        <dbReference type="ARBA" id="ARBA00022692"/>
    </source>
</evidence>
<feature type="transmembrane region" description="Helical" evidence="5">
    <location>
        <begin position="383"/>
        <end position="402"/>
    </location>
</feature>
<keyword evidence="4 5" id="KW-0472">Membrane</keyword>
<dbReference type="Pfam" id="PF00083">
    <property type="entry name" value="Sugar_tr"/>
    <property type="match status" value="1"/>
</dbReference>
<dbReference type="GO" id="GO:0022857">
    <property type="term" value="F:transmembrane transporter activity"/>
    <property type="evidence" value="ECO:0007669"/>
    <property type="project" value="InterPro"/>
</dbReference>
<dbReference type="InterPro" id="IPR036259">
    <property type="entry name" value="MFS_trans_sf"/>
</dbReference>
<dbReference type="AlphaFoldDB" id="A0A4Q9GN04"/>
<dbReference type="InterPro" id="IPR011701">
    <property type="entry name" value="MFS"/>
</dbReference>
<keyword evidence="3 5" id="KW-1133">Transmembrane helix</keyword>
<dbReference type="PANTHER" id="PTHR23534">
    <property type="entry name" value="MFS PERMEASE"/>
    <property type="match status" value="1"/>
</dbReference>
<dbReference type="Proteomes" id="UP000294194">
    <property type="component" value="Unassembled WGS sequence"/>
</dbReference>
<evidence type="ECO:0000256" key="3">
    <source>
        <dbReference type="ARBA" id="ARBA00022989"/>
    </source>
</evidence>
<dbReference type="PROSITE" id="PS50850">
    <property type="entry name" value="MFS"/>
    <property type="match status" value="1"/>
</dbReference>
<evidence type="ECO:0000256" key="1">
    <source>
        <dbReference type="ARBA" id="ARBA00004651"/>
    </source>
</evidence>
<dbReference type="Pfam" id="PF07690">
    <property type="entry name" value="MFS_1"/>
    <property type="match status" value="1"/>
</dbReference>
<dbReference type="RefSeq" id="WP_130980172.1">
    <property type="nucleotide sequence ID" value="NZ_SISG01000001.1"/>
</dbReference>
<sequence>MSALDARARVRAVHRRTLLALVACQILGGLGFGATVSMGSLLFAELSGTPALSGMASTMSTLGAALAAIPLARLAQRSGRRLSLSTGAALAAVGATLTVLAAAVPSLPLLFVGIAFIGMGNAANLQARFAATDLAAPEHRGRDLSVVVWSTTIGAVVGPNLLEPGEALGFALGLPHLTGPFVLTLLTQLVAVVVYLTVLRPDPLLLANELSLTATKTTAESDGKPRRFYIFAVVAVSCSHAVMVAIMAMTPVHLTEHGASLTLVGITISLHVAGMFALSPVFGILADRLGKVQTVLIGQGLLALGVLATALGSDSHLWVTVGLALVGLGWSAATIAGSALVTESTPSALRTRNQGRNDLVMSLAGATGGALAGPVLAASGYPGLSIAGGVLVAVVVVASLVLRSRRDLA</sequence>
<dbReference type="Gene3D" id="1.20.1250.20">
    <property type="entry name" value="MFS general substrate transporter like domains"/>
    <property type="match status" value="1"/>
</dbReference>
<keyword evidence="2 5" id="KW-0812">Transmembrane</keyword>
<comment type="subcellular location">
    <subcellularLocation>
        <location evidence="1">Cell membrane</location>
        <topology evidence="1">Multi-pass membrane protein</topology>
    </subcellularLocation>
</comment>
<feature type="domain" description="Major facilitator superfamily (MFS) profile" evidence="6">
    <location>
        <begin position="17"/>
        <end position="406"/>
    </location>
</feature>
<feature type="transmembrane region" description="Helical" evidence="5">
    <location>
        <begin position="359"/>
        <end position="377"/>
    </location>
</feature>
<dbReference type="InterPro" id="IPR020846">
    <property type="entry name" value="MFS_dom"/>
</dbReference>
<feature type="transmembrane region" description="Helical" evidence="5">
    <location>
        <begin position="228"/>
        <end position="249"/>
    </location>
</feature>
<keyword evidence="8" id="KW-1185">Reference proteome</keyword>
<feature type="transmembrane region" description="Helical" evidence="5">
    <location>
        <begin position="181"/>
        <end position="199"/>
    </location>
</feature>
<dbReference type="EMBL" id="SISG01000001">
    <property type="protein sequence ID" value="TBN56061.1"/>
    <property type="molecule type" value="Genomic_DNA"/>
</dbReference>
<dbReference type="InterPro" id="IPR005828">
    <property type="entry name" value="MFS_sugar_transport-like"/>
</dbReference>
<proteinExistence type="predicted"/>
<feature type="transmembrane region" description="Helical" evidence="5">
    <location>
        <begin position="292"/>
        <end position="311"/>
    </location>
</feature>
<evidence type="ECO:0000256" key="5">
    <source>
        <dbReference type="SAM" id="Phobius"/>
    </source>
</evidence>
<protein>
    <submittedName>
        <fullName evidence="7">MFS transporter</fullName>
    </submittedName>
</protein>
<dbReference type="PANTHER" id="PTHR23534:SF1">
    <property type="entry name" value="MAJOR FACILITATOR SUPERFAMILY PROTEIN"/>
    <property type="match status" value="1"/>
</dbReference>
<organism evidence="7 8">
    <name type="scientific">Glaciihabitans arcticus</name>
    <dbReference type="NCBI Taxonomy" id="2668039"/>
    <lineage>
        <taxon>Bacteria</taxon>
        <taxon>Bacillati</taxon>
        <taxon>Actinomycetota</taxon>
        <taxon>Actinomycetes</taxon>
        <taxon>Micrococcales</taxon>
        <taxon>Microbacteriaceae</taxon>
        <taxon>Glaciihabitans</taxon>
    </lineage>
</organism>
<evidence type="ECO:0000313" key="7">
    <source>
        <dbReference type="EMBL" id="TBN56061.1"/>
    </source>
</evidence>
<name>A0A4Q9GN04_9MICO</name>
<feature type="transmembrane region" description="Helical" evidence="5">
    <location>
        <begin position="110"/>
        <end position="131"/>
    </location>
</feature>
<feature type="transmembrane region" description="Helical" evidence="5">
    <location>
        <begin position="317"/>
        <end position="339"/>
    </location>
</feature>
<feature type="transmembrane region" description="Helical" evidence="5">
    <location>
        <begin position="143"/>
        <end position="161"/>
    </location>
</feature>
<comment type="caution">
    <text evidence="7">The sequence shown here is derived from an EMBL/GenBank/DDBJ whole genome shotgun (WGS) entry which is preliminary data.</text>
</comment>
<evidence type="ECO:0000256" key="4">
    <source>
        <dbReference type="ARBA" id="ARBA00023136"/>
    </source>
</evidence>
<dbReference type="SUPFAM" id="SSF103473">
    <property type="entry name" value="MFS general substrate transporter"/>
    <property type="match status" value="1"/>
</dbReference>
<accession>A0A4Q9GN04</accession>
<evidence type="ECO:0000313" key="8">
    <source>
        <dbReference type="Proteomes" id="UP000294194"/>
    </source>
</evidence>
<feature type="transmembrane region" description="Helical" evidence="5">
    <location>
        <begin position="261"/>
        <end position="285"/>
    </location>
</feature>
<dbReference type="GO" id="GO:0005886">
    <property type="term" value="C:plasma membrane"/>
    <property type="evidence" value="ECO:0007669"/>
    <property type="project" value="UniProtKB-SubCell"/>
</dbReference>
<reference evidence="8" key="1">
    <citation type="submission" date="2019-02" db="EMBL/GenBank/DDBJ databases">
        <title>Glaciihabitans arcticus sp. nov., a psychrotolerant bacterium isolated from polar soil.</title>
        <authorList>
            <person name="Dahal R.H."/>
        </authorList>
    </citation>
    <scope>NUCLEOTIDE SEQUENCE [LARGE SCALE GENOMIC DNA]</scope>
    <source>
        <strain evidence="8">RP-3-7</strain>
    </source>
</reference>